<dbReference type="PROSITE" id="PS00914">
    <property type="entry name" value="SYNTAXIN"/>
    <property type="match status" value="1"/>
</dbReference>
<accession>A0A8J1XLJ2</accession>
<dbReference type="GO" id="GO:0000149">
    <property type="term" value="F:SNARE binding"/>
    <property type="evidence" value="ECO:0007669"/>
    <property type="project" value="TreeGrafter"/>
</dbReference>
<keyword evidence="4" id="KW-1133">Transmembrane helix</keyword>
<sequence>MVRDRLEEFQRMMAAELNRDSSFKRSLRRGIKSVNACSFRKAKAQCAKGNEANEDFRHNDTTAKPQDSNAMEELLFQVSAIRKDLAKLAEMEGELSKIYSEIVSSPTPQTQQQLKANSLKSAAMTMISGIKLHISVIRNDGCNATDQTPSQSSSEKRMRETQCDCLSIELVNIIEKINITEVKYYEQCREKIVRQLDITGQNITHARVTNLLSKQNSQVFTPGISTEQQFASNSRRDEILGLEAKIIELNELFVNMADTIEVQGGCVNNIERHVSKTLDHVEVLDANIKRKQAKKCKRKRSKLLKILKIGGFVVLCIVSCGIALAVTCV</sequence>
<dbReference type="PROSITE" id="PS50192">
    <property type="entry name" value="T_SNARE"/>
    <property type="match status" value="1"/>
</dbReference>
<dbReference type="PANTHER" id="PTHR19957:SF307">
    <property type="entry name" value="PROTEIN SSO1-RELATED"/>
    <property type="match status" value="1"/>
</dbReference>
<dbReference type="SUPFAM" id="SSF47661">
    <property type="entry name" value="t-snare proteins"/>
    <property type="match status" value="1"/>
</dbReference>
<evidence type="ECO:0000313" key="7">
    <source>
        <dbReference type="Proteomes" id="UP000749559"/>
    </source>
</evidence>
<dbReference type="PANTHER" id="PTHR19957">
    <property type="entry name" value="SYNTAXIN"/>
    <property type="match status" value="1"/>
</dbReference>
<evidence type="ECO:0000256" key="2">
    <source>
        <dbReference type="ARBA" id="ARBA00009063"/>
    </source>
</evidence>
<dbReference type="Pfam" id="PF00804">
    <property type="entry name" value="Syntaxin"/>
    <property type="match status" value="1"/>
</dbReference>
<proteinExistence type="inferred from homology"/>
<dbReference type="GO" id="GO:0031201">
    <property type="term" value="C:SNARE complex"/>
    <property type="evidence" value="ECO:0007669"/>
    <property type="project" value="TreeGrafter"/>
</dbReference>
<dbReference type="InterPro" id="IPR006011">
    <property type="entry name" value="Syntaxin_N"/>
</dbReference>
<dbReference type="InterPro" id="IPR006012">
    <property type="entry name" value="Syntaxin/epimorphin_CS"/>
</dbReference>
<dbReference type="OrthoDB" id="10255013at2759"/>
<dbReference type="GO" id="GO:0006906">
    <property type="term" value="P:vesicle fusion"/>
    <property type="evidence" value="ECO:0007669"/>
    <property type="project" value="TreeGrafter"/>
</dbReference>
<dbReference type="Gene3D" id="1.20.58.70">
    <property type="match status" value="1"/>
</dbReference>
<gene>
    <name evidence="6" type="ORF">OFUS_LOCUS25526</name>
</gene>
<dbReference type="GO" id="GO:0005484">
    <property type="term" value="F:SNAP receptor activity"/>
    <property type="evidence" value="ECO:0007669"/>
    <property type="project" value="InterPro"/>
</dbReference>
<dbReference type="InterPro" id="IPR045242">
    <property type="entry name" value="Syntaxin"/>
</dbReference>
<dbReference type="Proteomes" id="UP000749559">
    <property type="component" value="Unassembled WGS sequence"/>
</dbReference>
<comment type="subcellular location">
    <subcellularLocation>
        <location evidence="1">Membrane</location>
        <topology evidence="1">Single-pass type IV membrane protein</topology>
    </subcellularLocation>
</comment>
<dbReference type="EMBL" id="CAIIXF020000012">
    <property type="protein sequence ID" value="CAH1801773.1"/>
    <property type="molecule type" value="Genomic_DNA"/>
</dbReference>
<evidence type="ECO:0000256" key="3">
    <source>
        <dbReference type="ARBA" id="ARBA00022692"/>
    </source>
</evidence>
<evidence type="ECO:0000256" key="1">
    <source>
        <dbReference type="ARBA" id="ARBA00004211"/>
    </source>
</evidence>
<keyword evidence="7" id="KW-1185">Reference proteome</keyword>
<comment type="caution">
    <text evidence="6">The sequence shown here is derived from an EMBL/GenBank/DDBJ whole genome shotgun (WGS) entry which is preliminary data.</text>
</comment>
<dbReference type="InterPro" id="IPR000727">
    <property type="entry name" value="T_SNARE_dom"/>
</dbReference>
<dbReference type="InterPro" id="IPR010989">
    <property type="entry name" value="SNARE"/>
</dbReference>
<reference evidence="6" key="1">
    <citation type="submission" date="2022-03" db="EMBL/GenBank/DDBJ databases">
        <authorList>
            <person name="Martin C."/>
        </authorList>
    </citation>
    <scope>NUCLEOTIDE SEQUENCE</scope>
</reference>
<keyword evidence="5" id="KW-0472">Membrane</keyword>
<dbReference type="Gene3D" id="1.20.5.110">
    <property type="match status" value="1"/>
</dbReference>
<dbReference type="GO" id="GO:0048278">
    <property type="term" value="P:vesicle docking"/>
    <property type="evidence" value="ECO:0007669"/>
    <property type="project" value="TreeGrafter"/>
</dbReference>
<dbReference type="GO" id="GO:0005886">
    <property type="term" value="C:plasma membrane"/>
    <property type="evidence" value="ECO:0007669"/>
    <property type="project" value="TreeGrafter"/>
</dbReference>
<keyword evidence="3" id="KW-0812">Transmembrane</keyword>
<dbReference type="GO" id="GO:0012505">
    <property type="term" value="C:endomembrane system"/>
    <property type="evidence" value="ECO:0007669"/>
    <property type="project" value="TreeGrafter"/>
</dbReference>
<protein>
    <submittedName>
        <fullName evidence="6">Uncharacterized protein</fullName>
    </submittedName>
</protein>
<comment type="similarity">
    <text evidence="2">Belongs to the syntaxin family.</text>
</comment>
<organism evidence="6 7">
    <name type="scientific">Owenia fusiformis</name>
    <name type="common">Polychaete worm</name>
    <dbReference type="NCBI Taxonomy" id="6347"/>
    <lineage>
        <taxon>Eukaryota</taxon>
        <taxon>Metazoa</taxon>
        <taxon>Spiralia</taxon>
        <taxon>Lophotrochozoa</taxon>
        <taxon>Annelida</taxon>
        <taxon>Polychaeta</taxon>
        <taxon>Sedentaria</taxon>
        <taxon>Canalipalpata</taxon>
        <taxon>Sabellida</taxon>
        <taxon>Oweniida</taxon>
        <taxon>Oweniidae</taxon>
        <taxon>Owenia</taxon>
    </lineage>
</organism>
<evidence type="ECO:0000256" key="5">
    <source>
        <dbReference type="ARBA" id="ARBA00023136"/>
    </source>
</evidence>
<dbReference type="GO" id="GO:0006887">
    <property type="term" value="P:exocytosis"/>
    <property type="evidence" value="ECO:0007669"/>
    <property type="project" value="TreeGrafter"/>
</dbReference>
<dbReference type="GO" id="GO:0006886">
    <property type="term" value="P:intracellular protein transport"/>
    <property type="evidence" value="ECO:0007669"/>
    <property type="project" value="InterPro"/>
</dbReference>
<dbReference type="AlphaFoldDB" id="A0A8J1XLJ2"/>
<name>A0A8J1XLJ2_OWEFU</name>
<dbReference type="SMART" id="SM00397">
    <property type="entry name" value="t_SNARE"/>
    <property type="match status" value="1"/>
</dbReference>
<evidence type="ECO:0000256" key="4">
    <source>
        <dbReference type="ARBA" id="ARBA00022989"/>
    </source>
</evidence>
<evidence type="ECO:0000313" key="6">
    <source>
        <dbReference type="EMBL" id="CAH1801773.1"/>
    </source>
</evidence>